<dbReference type="OrthoDB" id="3815685at2"/>
<dbReference type="InterPro" id="IPR050212">
    <property type="entry name" value="Ntdp-like"/>
</dbReference>
<dbReference type="AlphaFoldDB" id="A0A3M9MFM1"/>
<dbReference type="PANTHER" id="PTHR39159:SF1">
    <property type="entry name" value="UPF0374 PROTEIN YGAC"/>
    <property type="match status" value="1"/>
</dbReference>
<keyword evidence="1" id="KW-0378">Hydrolase</keyword>
<gene>
    <name evidence="3" type="ORF">EFY87_06695</name>
</gene>
<dbReference type="InterPro" id="IPR035930">
    <property type="entry name" value="FomD-like_sf"/>
</dbReference>
<evidence type="ECO:0000259" key="2">
    <source>
        <dbReference type="Pfam" id="PF04167"/>
    </source>
</evidence>
<protein>
    <submittedName>
        <fullName evidence="3">DUF402 domain-containing protein</fullName>
    </submittedName>
</protein>
<feature type="domain" description="DUF402" evidence="2">
    <location>
        <begin position="62"/>
        <end position="162"/>
    </location>
</feature>
<dbReference type="Proteomes" id="UP000271678">
    <property type="component" value="Unassembled WGS sequence"/>
</dbReference>
<keyword evidence="4" id="KW-1185">Reference proteome</keyword>
<dbReference type="GO" id="GO:0016787">
    <property type="term" value="F:hydrolase activity"/>
    <property type="evidence" value="ECO:0007669"/>
    <property type="project" value="UniProtKB-KW"/>
</dbReference>
<reference evidence="3 4" key="1">
    <citation type="submission" date="2018-11" db="EMBL/GenBank/DDBJ databases">
        <title>Draft genome of Simplicispira Flexivirga sp. BO-16.</title>
        <authorList>
            <person name="Im W.T."/>
        </authorList>
    </citation>
    <scope>NUCLEOTIDE SEQUENCE [LARGE SCALE GENOMIC DNA]</scope>
    <source>
        <strain evidence="3 4">BO-16</strain>
    </source>
</reference>
<dbReference type="PANTHER" id="PTHR39159">
    <property type="match status" value="1"/>
</dbReference>
<name>A0A3M9MFM1_9MICO</name>
<evidence type="ECO:0000256" key="1">
    <source>
        <dbReference type="ARBA" id="ARBA00022801"/>
    </source>
</evidence>
<comment type="caution">
    <text evidence="3">The sequence shown here is derived from an EMBL/GenBank/DDBJ whole genome shotgun (WGS) entry which is preliminary data.</text>
</comment>
<organism evidence="3 4">
    <name type="scientific">Flexivirga caeni</name>
    <dbReference type="NCBI Taxonomy" id="2294115"/>
    <lineage>
        <taxon>Bacteria</taxon>
        <taxon>Bacillati</taxon>
        <taxon>Actinomycetota</taxon>
        <taxon>Actinomycetes</taxon>
        <taxon>Micrococcales</taxon>
        <taxon>Dermacoccaceae</taxon>
        <taxon>Flexivirga</taxon>
    </lineage>
</organism>
<dbReference type="Gene3D" id="2.40.380.10">
    <property type="entry name" value="FomD-like"/>
    <property type="match status" value="1"/>
</dbReference>
<proteinExistence type="predicted"/>
<sequence length="191" mass="21795">MPLFETGAVIERREVLHGRTWLTSPVTIVGDTGATLAVRVDPGMPMTYPEHPFGTHPWAPRTAWGETTVLQLYRPRLRYSVWKFFGPEGDFRHWYVNFEAPVIRTKAGVDTDDHGLDIVIAPDGSWRWKDIADLHHQRAQGRIDAQTVLDLLAAAADVEQLLIDGTRWWGDWDGWTPRVDRDPGSRRHGDH</sequence>
<accession>A0A3M9MFM1</accession>
<dbReference type="EMBL" id="RJJQ01000004">
    <property type="protein sequence ID" value="RNI23947.1"/>
    <property type="molecule type" value="Genomic_DNA"/>
</dbReference>
<dbReference type="SUPFAM" id="SSF159234">
    <property type="entry name" value="FomD-like"/>
    <property type="match status" value="1"/>
</dbReference>
<dbReference type="Pfam" id="PF04167">
    <property type="entry name" value="DUF402"/>
    <property type="match status" value="1"/>
</dbReference>
<evidence type="ECO:0000313" key="4">
    <source>
        <dbReference type="Proteomes" id="UP000271678"/>
    </source>
</evidence>
<dbReference type="RefSeq" id="WP_123270687.1">
    <property type="nucleotide sequence ID" value="NZ_RJJQ01000004.1"/>
</dbReference>
<dbReference type="InterPro" id="IPR007295">
    <property type="entry name" value="DUF402"/>
</dbReference>
<evidence type="ECO:0000313" key="3">
    <source>
        <dbReference type="EMBL" id="RNI23947.1"/>
    </source>
</evidence>